<proteinExistence type="predicted"/>
<dbReference type="EMBL" id="JGYS01000005">
    <property type="protein sequence ID" value="KFI55505.1"/>
    <property type="molecule type" value="Genomic_DNA"/>
</dbReference>
<evidence type="ECO:0000256" key="1">
    <source>
        <dbReference type="SAM" id="Phobius"/>
    </source>
</evidence>
<feature type="transmembrane region" description="Helical" evidence="1">
    <location>
        <begin position="235"/>
        <end position="254"/>
    </location>
</feature>
<organism evidence="2 3">
    <name type="scientific">Bifidobacterium callitrichos DSM 23973</name>
    <dbReference type="NCBI Taxonomy" id="1437609"/>
    <lineage>
        <taxon>Bacteria</taxon>
        <taxon>Bacillati</taxon>
        <taxon>Actinomycetota</taxon>
        <taxon>Actinomycetes</taxon>
        <taxon>Bifidobacteriales</taxon>
        <taxon>Bifidobacteriaceae</taxon>
        <taxon>Bifidobacterium</taxon>
    </lineage>
</organism>
<protein>
    <submittedName>
        <fullName evidence="2">Uncharacterized protein</fullName>
    </submittedName>
</protein>
<feature type="transmembrane region" description="Helical" evidence="1">
    <location>
        <begin position="88"/>
        <end position="110"/>
    </location>
</feature>
<reference evidence="2 3" key="1">
    <citation type="submission" date="2014-03" db="EMBL/GenBank/DDBJ databases">
        <title>Genomics of Bifidobacteria.</title>
        <authorList>
            <person name="Ventura M."/>
            <person name="Milani C."/>
            <person name="Lugli G.A."/>
        </authorList>
    </citation>
    <scope>NUCLEOTIDE SEQUENCE [LARGE SCALE GENOMIC DNA]</scope>
    <source>
        <strain evidence="2 3">DSM 23973</strain>
    </source>
</reference>
<keyword evidence="1" id="KW-1133">Transmembrane helix</keyword>
<feature type="transmembrane region" description="Helical" evidence="1">
    <location>
        <begin position="152"/>
        <end position="172"/>
    </location>
</feature>
<accession>A0A087A9Q5</accession>
<gene>
    <name evidence="2" type="ORF">BCAL_0762</name>
</gene>
<keyword evidence="1" id="KW-0472">Membrane</keyword>
<comment type="caution">
    <text evidence="2">The sequence shown here is derived from an EMBL/GenBank/DDBJ whole genome shotgun (WGS) entry which is preliminary data.</text>
</comment>
<dbReference type="AlphaFoldDB" id="A0A087A9Q5"/>
<evidence type="ECO:0000313" key="3">
    <source>
        <dbReference type="Proteomes" id="UP000029072"/>
    </source>
</evidence>
<feature type="transmembrane region" description="Helical" evidence="1">
    <location>
        <begin position="122"/>
        <end position="145"/>
    </location>
</feature>
<keyword evidence="1" id="KW-0812">Transmembrane</keyword>
<dbReference type="Proteomes" id="UP000029072">
    <property type="component" value="Unassembled WGS sequence"/>
</dbReference>
<dbReference type="STRING" id="1437609.BCAL_0762"/>
<evidence type="ECO:0000313" key="2">
    <source>
        <dbReference type="EMBL" id="KFI55505.1"/>
    </source>
</evidence>
<feature type="transmembrane region" description="Helical" evidence="1">
    <location>
        <begin position="6"/>
        <end position="24"/>
    </location>
</feature>
<name>A0A087A9Q5_9BIFI</name>
<sequence>MFPFPLGGMGYAAMCLLIMLLSLLQSKWWLSWPPAVWNDVEIRMRESQLAGSLVAGAYAAMQARAFGVNSVLSPPSAGRGVARRVCRVCALSWLGCVVSYAVGFVPLIVVTAKAQGTDRCDVLALASILLGVGMWPVIAFLVGVLTSRLASYLSLSVALVVITVVSTAPMALSVNSTGRSYLALSARWGLDFPRVGDVTAPVITWARMVFFAVVTICMVMIAIGVLSAFRLPERLGTACWLVPPAAMVALVIAMQPNIVAPDPRSSAVCETRGDITICVEWYYRRQLPVMMDVDYNAYRLFDPGERHMLIGPGLLGAYSRTIPGMPQPVDRNRWRLNNASIGITLSEREFRSQLVADVAGDLSGGGPQCSAGVDIGKSAARHRLYELMRRKIGGDSVDVDFVAWYRRHDKQIRACEWTADMLEEMESYER</sequence>
<feature type="transmembrane region" description="Helical" evidence="1">
    <location>
        <begin position="208"/>
        <end position="228"/>
    </location>
</feature>